<keyword evidence="7" id="KW-1185">Reference proteome</keyword>
<dbReference type="SUPFAM" id="SSF48498">
    <property type="entry name" value="Tetracyclin repressor-like, C-terminal domain"/>
    <property type="match status" value="1"/>
</dbReference>
<evidence type="ECO:0000256" key="2">
    <source>
        <dbReference type="ARBA" id="ARBA00023125"/>
    </source>
</evidence>
<dbReference type="PANTHER" id="PTHR30055">
    <property type="entry name" value="HTH-TYPE TRANSCRIPTIONAL REGULATOR RUTR"/>
    <property type="match status" value="1"/>
</dbReference>
<evidence type="ECO:0000256" key="3">
    <source>
        <dbReference type="ARBA" id="ARBA00023163"/>
    </source>
</evidence>
<keyword evidence="1" id="KW-0805">Transcription regulation</keyword>
<evidence type="ECO:0000313" key="7">
    <source>
        <dbReference type="Proteomes" id="UP001169063"/>
    </source>
</evidence>
<dbReference type="InterPro" id="IPR009057">
    <property type="entry name" value="Homeodomain-like_sf"/>
</dbReference>
<dbReference type="SUPFAM" id="SSF46689">
    <property type="entry name" value="Homeodomain-like"/>
    <property type="match status" value="1"/>
</dbReference>
<dbReference type="PRINTS" id="PR00455">
    <property type="entry name" value="HTHTETR"/>
</dbReference>
<evidence type="ECO:0000256" key="4">
    <source>
        <dbReference type="PROSITE-ProRule" id="PRU00335"/>
    </source>
</evidence>
<keyword evidence="3" id="KW-0804">Transcription</keyword>
<dbReference type="Proteomes" id="UP001169063">
    <property type="component" value="Unassembled WGS sequence"/>
</dbReference>
<dbReference type="EMBL" id="JAUKTR010000002">
    <property type="protein sequence ID" value="MDO1558914.1"/>
    <property type="molecule type" value="Genomic_DNA"/>
</dbReference>
<organism evidence="6 7">
    <name type="scientific">Peiella sedimenti</name>
    <dbReference type="NCBI Taxonomy" id="3061083"/>
    <lineage>
        <taxon>Bacteria</taxon>
        <taxon>Pseudomonadati</taxon>
        <taxon>Pseudomonadota</taxon>
        <taxon>Alphaproteobacteria</taxon>
        <taxon>Caulobacterales</taxon>
        <taxon>Caulobacteraceae</taxon>
        <taxon>Peiella</taxon>
    </lineage>
</organism>
<protein>
    <submittedName>
        <fullName evidence="6">TetR/AcrR family transcriptional regulator</fullName>
    </submittedName>
</protein>
<feature type="domain" description="HTH tetR-type" evidence="5">
    <location>
        <begin position="16"/>
        <end position="76"/>
    </location>
</feature>
<evidence type="ECO:0000256" key="1">
    <source>
        <dbReference type="ARBA" id="ARBA00023015"/>
    </source>
</evidence>
<dbReference type="RefSeq" id="WP_302109346.1">
    <property type="nucleotide sequence ID" value="NZ_JAUKTR010000002.1"/>
</dbReference>
<dbReference type="InterPro" id="IPR050109">
    <property type="entry name" value="HTH-type_TetR-like_transc_reg"/>
</dbReference>
<comment type="caution">
    <text evidence="6">The sequence shown here is derived from an EMBL/GenBank/DDBJ whole genome shotgun (WGS) entry which is preliminary data.</text>
</comment>
<reference evidence="6" key="1">
    <citation type="submission" date="2023-07" db="EMBL/GenBank/DDBJ databases">
        <title>Brevundimonas soil sp. nov., isolated from the soil of chemical plant.</title>
        <authorList>
            <person name="Wu N."/>
        </authorList>
    </citation>
    <scope>NUCLEOTIDE SEQUENCE</scope>
    <source>
        <strain evidence="6">XZ-24</strain>
    </source>
</reference>
<dbReference type="PANTHER" id="PTHR30055:SF234">
    <property type="entry name" value="HTH-TYPE TRANSCRIPTIONAL REGULATOR BETI"/>
    <property type="match status" value="1"/>
</dbReference>
<dbReference type="InterPro" id="IPR011075">
    <property type="entry name" value="TetR_C"/>
</dbReference>
<dbReference type="InterPro" id="IPR001647">
    <property type="entry name" value="HTH_TetR"/>
</dbReference>
<keyword evidence="2 4" id="KW-0238">DNA-binding</keyword>
<proteinExistence type="predicted"/>
<dbReference type="Pfam" id="PF16859">
    <property type="entry name" value="TetR_C_11"/>
    <property type="match status" value="1"/>
</dbReference>
<dbReference type="Pfam" id="PF00440">
    <property type="entry name" value="TetR_N"/>
    <property type="match status" value="1"/>
</dbReference>
<accession>A0ABT8SK29</accession>
<sequence>MAPSNPSEPRFRRRPEARPAEIVAAALEVFAEKGFEAARMEAVARRAGVSKGAIYLYFPTKAELFRAVVRDAVSPNLEMVRTLAASAPDLRTALSAAYPALAARIAADRRISGVAKLVIAESRNHPELAAIWHENVVEPGLQLISGLIARAQAAGEVRPGDPRLYAMGLMGPMVLSLIWRETFEPVGGAPVDPPALAAQHLAVVLKGMQP</sequence>
<evidence type="ECO:0000313" key="6">
    <source>
        <dbReference type="EMBL" id="MDO1558914.1"/>
    </source>
</evidence>
<dbReference type="InterPro" id="IPR036271">
    <property type="entry name" value="Tet_transcr_reg_TetR-rel_C_sf"/>
</dbReference>
<dbReference type="PROSITE" id="PS50977">
    <property type="entry name" value="HTH_TETR_2"/>
    <property type="match status" value="1"/>
</dbReference>
<name>A0ABT8SK29_9CAUL</name>
<dbReference type="Gene3D" id="1.10.357.10">
    <property type="entry name" value="Tetracycline Repressor, domain 2"/>
    <property type="match status" value="1"/>
</dbReference>
<gene>
    <name evidence="6" type="ORF">Q0812_05680</name>
</gene>
<evidence type="ECO:0000259" key="5">
    <source>
        <dbReference type="PROSITE" id="PS50977"/>
    </source>
</evidence>
<feature type="DNA-binding region" description="H-T-H motif" evidence="4">
    <location>
        <begin position="39"/>
        <end position="58"/>
    </location>
</feature>